<dbReference type="PANTHER" id="PTHR42877:SF5">
    <property type="entry name" value="L-ORNITHINE N(5)-MONOOXYGENASE-RELATED"/>
    <property type="match status" value="1"/>
</dbReference>
<evidence type="ECO:0000313" key="6">
    <source>
        <dbReference type="EMBL" id="KAA8906846.1"/>
    </source>
</evidence>
<evidence type="ECO:0000256" key="1">
    <source>
        <dbReference type="ARBA" id="ARBA00010139"/>
    </source>
</evidence>
<dbReference type="InterPro" id="IPR051209">
    <property type="entry name" value="FAD-bind_Monooxygenase_sf"/>
</dbReference>
<dbReference type="SUPFAM" id="SSF51905">
    <property type="entry name" value="FAD/NAD(P)-binding domain"/>
    <property type="match status" value="3"/>
</dbReference>
<keyword evidence="5" id="KW-0812">Transmembrane</keyword>
<comment type="caution">
    <text evidence="6">The sequence shown here is derived from an EMBL/GenBank/DDBJ whole genome shotgun (WGS) entry which is preliminary data.</text>
</comment>
<dbReference type="AlphaFoldDB" id="A0A642UWP2"/>
<evidence type="ECO:0000313" key="7">
    <source>
        <dbReference type="Proteomes" id="UP000761534"/>
    </source>
</evidence>
<gene>
    <name evidence="6" type="ORF">TRICI_005085</name>
</gene>
<dbReference type="PANTHER" id="PTHR42877">
    <property type="entry name" value="L-ORNITHINE N(5)-MONOOXYGENASE-RELATED"/>
    <property type="match status" value="1"/>
</dbReference>
<keyword evidence="2" id="KW-0285">Flavoprotein</keyword>
<dbReference type="Gene3D" id="3.50.50.60">
    <property type="entry name" value="FAD/NAD(P)-binding domain"/>
    <property type="match status" value="3"/>
</dbReference>
<keyword evidence="4" id="KW-0560">Oxidoreductase</keyword>
<comment type="similarity">
    <text evidence="1">Belongs to the FAD-binding monooxygenase family.</text>
</comment>
<dbReference type="EMBL" id="SWFS01000390">
    <property type="protein sequence ID" value="KAA8906846.1"/>
    <property type="molecule type" value="Genomic_DNA"/>
</dbReference>
<organism evidence="6 7">
    <name type="scientific">Trichomonascus ciferrii</name>
    <dbReference type="NCBI Taxonomy" id="44093"/>
    <lineage>
        <taxon>Eukaryota</taxon>
        <taxon>Fungi</taxon>
        <taxon>Dikarya</taxon>
        <taxon>Ascomycota</taxon>
        <taxon>Saccharomycotina</taxon>
        <taxon>Dipodascomycetes</taxon>
        <taxon>Dipodascales</taxon>
        <taxon>Trichomonascaceae</taxon>
        <taxon>Trichomonascus</taxon>
        <taxon>Trichomonascus ciferrii complex</taxon>
    </lineage>
</organism>
<evidence type="ECO:0000256" key="2">
    <source>
        <dbReference type="ARBA" id="ARBA00022630"/>
    </source>
</evidence>
<dbReference type="GO" id="GO:0004499">
    <property type="term" value="F:N,N-dimethylaniline monooxygenase activity"/>
    <property type="evidence" value="ECO:0007669"/>
    <property type="project" value="InterPro"/>
</dbReference>
<evidence type="ECO:0000256" key="3">
    <source>
        <dbReference type="ARBA" id="ARBA00022827"/>
    </source>
</evidence>
<dbReference type="VEuPathDB" id="FungiDB:TRICI_005085"/>
<keyword evidence="3" id="KW-0274">FAD</keyword>
<dbReference type="InterPro" id="IPR036188">
    <property type="entry name" value="FAD/NAD-bd_sf"/>
</dbReference>
<reference evidence="6" key="1">
    <citation type="journal article" date="2019" name="G3 (Bethesda)">
        <title>Genome Assemblies of Two Rare Opportunistic Yeast Pathogens: Diutina rugosa (syn. Candida rugosa) and Trichomonascus ciferrii (syn. Candida ciferrii).</title>
        <authorList>
            <person name="Mixao V."/>
            <person name="Saus E."/>
            <person name="Hansen A.P."/>
            <person name="Lass-Florl C."/>
            <person name="Gabaldon T."/>
        </authorList>
    </citation>
    <scope>NUCLEOTIDE SEQUENCE</scope>
    <source>
        <strain evidence="6">CBS 4856</strain>
    </source>
</reference>
<protein>
    <recommendedName>
        <fullName evidence="8">L-ornithine N(5)-monooxygenase</fullName>
    </recommendedName>
</protein>
<sequence>MSEIPKDRRQTKVLLVGAGFSGIAGAITLLDHFKSDDFVIYDRNEDIGGTWWANTYPGCASDVPATWYSLSTDPKYDWSSLNPPQPEMYEYLKGVMEKRGIDKHVNCKHEVRSLDWDDDNSVWRATVENLSTGEKFEHVSQLVILGQGILVYPSKFDLPGLKDTFKGDCFHTGEWNHDVSLKDKNIVVVGNGCSATQVVPQVLKEAKSVTQIFRSKHYIIPKNPEGVYTSYINFFSKANFLVALYRCMLFLGSEIKAPLYNGANPLSNYVRNIFTKQSVTYMKEKAPKEYHEMLIPDFKFGCKRMILDPGYLDTLHSPNMHLVNNEIDHVSEYAVHTKDGQEVPADVIIAATGYDIGKSVFNLTITGTDKSETVGDKWKREGVSAYETIMIDKCPNMFLSAGPNSATGHSSVILAIENAQLYIKKVAAPIMNGTAKSVQVTSEAYENWKDTIAKALERTVFSTPFGGCVSWYGDGPGRNYMTYPWTQFTYWYRMKFPAWKDLVYSYPDDKKNT</sequence>
<dbReference type="InterPro" id="IPR020946">
    <property type="entry name" value="Flavin_mOase-like"/>
</dbReference>
<proteinExistence type="inferred from homology"/>
<dbReference type="OrthoDB" id="74360at2759"/>
<evidence type="ECO:0008006" key="8">
    <source>
        <dbReference type="Google" id="ProtNLM"/>
    </source>
</evidence>
<dbReference type="Pfam" id="PF00743">
    <property type="entry name" value="FMO-like"/>
    <property type="match status" value="1"/>
</dbReference>
<dbReference type="GO" id="GO:0050661">
    <property type="term" value="F:NADP binding"/>
    <property type="evidence" value="ECO:0007669"/>
    <property type="project" value="InterPro"/>
</dbReference>
<evidence type="ECO:0000256" key="5">
    <source>
        <dbReference type="SAM" id="Phobius"/>
    </source>
</evidence>
<evidence type="ECO:0000256" key="4">
    <source>
        <dbReference type="ARBA" id="ARBA00023002"/>
    </source>
</evidence>
<feature type="transmembrane region" description="Helical" evidence="5">
    <location>
        <begin position="12"/>
        <end position="30"/>
    </location>
</feature>
<accession>A0A642UWP2</accession>
<keyword evidence="5" id="KW-0472">Membrane</keyword>
<keyword evidence="5" id="KW-1133">Transmembrane helix</keyword>
<dbReference type="GO" id="GO:0050660">
    <property type="term" value="F:flavin adenine dinucleotide binding"/>
    <property type="evidence" value="ECO:0007669"/>
    <property type="project" value="InterPro"/>
</dbReference>
<name>A0A642UWP2_9ASCO</name>
<keyword evidence="7" id="KW-1185">Reference proteome</keyword>
<dbReference type="Proteomes" id="UP000761534">
    <property type="component" value="Unassembled WGS sequence"/>
</dbReference>